<reference evidence="1 2" key="1">
    <citation type="journal article" date="2021" name="Hortic Res">
        <title>High-quality reference genome and annotation aids understanding of berry development for evergreen blueberry (Vaccinium darrowii).</title>
        <authorList>
            <person name="Yu J."/>
            <person name="Hulse-Kemp A.M."/>
            <person name="Babiker E."/>
            <person name="Staton M."/>
        </authorList>
    </citation>
    <scope>NUCLEOTIDE SEQUENCE [LARGE SCALE GENOMIC DNA]</scope>
    <source>
        <strain evidence="2">cv. NJ 8807/NJ 8810</strain>
        <tissue evidence="1">Young leaf</tissue>
    </source>
</reference>
<accession>A0ACB7YLB4</accession>
<sequence length="256" mass="28146">MAGREKTDVGSLRLPPPASLTVLIAIKGNSESKDVGIVNWALEKFVPEGIFIFKLIHVRPVIRTIPTAVGSFPLSDVRREVVEAYRKEIYWRTGISLLPYKKMCAQKRVQAEIVQIESDDVIDAISMEVYVSTVEKLVIGASLRGGMCSRCGNESTDIAESMPKFCTVYTVSKGKLSSLRPSDLGTHRVITIPSRMIHSSSNESSFDNSKSQAGAAVDDHVGLHSVIQAPNCRPNQAVLNRGSQMQRHKQVKPITE</sequence>
<dbReference type="EMBL" id="CM037161">
    <property type="protein sequence ID" value="KAH7853949.1"/>
    <property type="molecule type" value="Genomic_DNA"/>
</dbReference>
<evidence type="ECO:0000313" key="2">
    <source>
        <dbReference type="Proteomes" id="UP000828048"/>
    </source>
</evidence>
<dbReference type="Proteomes" id="UP000828048">
    <property type="component" value="Chromosome 11"/>
</dbReference>
<evidence type="ECO:0000313" key="1">
    <source>
        <dbReference type="EMBL" id="KAH7853949.1"/>
    </source>
</evidence>
<keyword evidence="2" id="KW-1185">Reference proteome</keyword>
<gene>
    <name evidence="1" type="ORF">Vadar_008418</name>
</gene>
<organism evidence="1 2">
    <name type="scientific">Vaccinium darrowii</name>
    <dbReference type="NCBI Taxonomy" id="229202"/>
    <lineage>
        <taxon>Eukaryota</taxon>
        <taxon>Viridiplantae</taxon>
        <taxon>Streptophyta</taxon>
        <taxon>Embryophyta</taxon>
        <taxon>Tracheophyta</taxon>
        <taxon>Spermatophyta</taxon>
        <taxon>Magnoliopsida</taxon>
        <taxon>eudicotyledons</taxon>
        <taxon>Gunneridae</taxon>
        <taxon>Pentapetalae</taxon>
        <taxon>asterids</taxon>
        <taxon>Ericales</taxon>
        <taxon>Ericaceae</taxon>
        <taxon>Vaccinioideae</taxon>
        <taxon>Vaccinieae</taxon>
        <taxon>Vaccinium</taxon>
    </lineage>
</organism>
<comment type="caution">
    <text evidence="1">The sequence shown here is derived from an EMBL/GenBank/DDBJ whole genome shotgun (WGS) entry which is preliminary data.</text>
</comment>
<protein>
    <submittedName>
        <fullName evidence="1">Uncharacterized protein</fullName>
    </submittedName>
</protein>
<name>A0ACB7YLB4_9ERIC</name>
<proteinExistence type="predicted"/>